<reference evidence="1" key="1">
    <citation type="submission" date="2018-05" db="EMBL/GenBank/DDBJ databases">
        <authorList>
            <person name="Lanie J.A."/>
            <person name="Ng W.-L."/>
            <person name="Kazmierczak K.M."/>
            <person name="Andrzejewski T.M."/>
            <person name="Davidsen T.M."/>
            <person name="Wayne K.J."/>
            <person name="Tettelin H."/>
            <person name="Glass J.I."/>
            <person name="Rusch D."/>
            <person name="Podicherti R."/>
            <person name="Tsui H.-C.T."/>
            <person name="Winkler M.E."/>
        </authorList>
    </citation>
    <scope>NUCLEOTIDE SEQUENCE</scope>
</reference>
<proteinExistence type="predicted"/>
<feature type="non-terminal residue" evidence="1">
    <location>
        <position position="230"/>
    </location>
</feature>
<organism evidence="1">
    <name type="scientific">marine metagenome</name>
    <dbReference type="NCBI Taxonomy" id="408172"/>
    <lineage>
        <taxon>unclassified sequences</taxon>
        <taxon>metagenomes</taxon>
        <taxon>ecological metagenomes</taxon>
    </lineage>
</organism>
<name>A0A382Y9W4_9ZZZZ</name>
<dbReference type="EMBL" id="UINC01174140">
    <property type="protein sequence ID" value="SVD80117.1"/>
    <property type="molecule type" value="Genomic_DNA"/>
</dbReference>
<sequence length="230" mass="24296">MAKDTRKFKRAVTPSTYLDSTGGTMTGNMVFGDDKKLTFGDDTDLEVYHTATGNETHIDGKNSRPVYIRAKDLYLTNAAGDDKAIHVDGGAGGGAATVVKLYYDDVEKFKTSPTGFEFTGTPTEGLNNLGTLTGGGTVNIDLTLGNVAMAYIDDAPVTFTFSGYDETVGNSNSFTLILVGGDAQQITWPAFTMWSDGKAPSLSATNDVLTFITTSGSLAPNAIWLGFHAG</sequence>
<gene>
    <name evidence="1" type="ORF">METZ01_LOCUS432971</name>
</gene>
<evidence type="ECO:0000313" key="1">
    <source>
        <dbReference type="EMBL" id="SVD80117.1"/>
    </source>
</evidence>
<accession>A0A382Y9W4</accession>
<dbReference type="AlphaFoldDB" id="A0A382Y9W4"/>
<protein>
    <submittedName>
        <fullName evidence="1">Uncharacterized protein</fullName>
    </submittedName>
</protein>